<reference evidence="1" key="1">
    <citation type="journal article" date="2019" name="BMC Genomics">
        <title>A new reference genome for Sorghum bicolor reveals high levels of sequence similarity between sweet and grain genotypes: implications for the genetics of sugar metabolism.</title>
        <authorList>
            <person name="Cooper E.A."/>
            <person name="Brenton Z.W."/>
            <person name="Flinn B.S."/>
            <person name="Jenkins J."/>
            <person name="Shu S."/>
            <person name="Flowers D."/>
            <person name="Luo F."/>
            <person name="Wang Y."/>
            <person name="Xia P."/>
            <person name="Barry K."/>
            <person name="Daum C."/>
            <person name="Lipzen A."/>
            <person name="Yoshinaga Y."/>
            <person name="Schmutz J."/>
            <person name="Saski C."/>
            <person name="Vermerris W."/>
            <person name="Kresovich S."/>
        </authorList>
    </citation>
    <scope>NUCLEOTIDE SEQUENCE</scope>
</reference>
<proteinExistence type="predicted"/>
<comment type="caution">
    <text evidence="1">The sequence shown here is derived from an EMBL/GenBank/DDBJ whole genome shotgun (WGS) entry which is preliminary data.</text>
</comment>
<organism evidence="1 2">
    <name type="scientific">Sorghum bicolor</name>
    <name type="common">Sorghum</name>
    <name type="synonym">Sorghum vulgare</name>
    <dbReference type="NCBI Taxonomy" id="4558"/>
    <lineage>
        <taxon>Eukaryota</taxon>
        <taxon>Viridiplantae</taxon>
        <taxon>Streptophyta</taxon>
        <taxon>Embryophyta</taxon>
        <taxon>Tracheophyta</taxon>
        <taxon>Spermatophyta</taxon>
        <taxon>Magnoliopsida</taxon>
        <taxon>Liliopsida</taxon>
        <taxon>Poales</taxon>
        <taxon>Poaceae</taxon>
        <taxon>PACMAD clade</taxon>
        <taxon>Panicoideae</taxon>
        <taxon>Andropogonodae</taxon>
        <taxon>Andropogoneae</taxon>
        <taxon>Sorghinae</taxon>
        <taxon>Sorghum</taxon>
    </lineage>
</organism>
<evidence type="ECO:0008006" key="3">
    <source>
        <dbReference type="Google" id="ProtNLM"/>
    </source>
</evidence>
<gene>
    <name evidence="1" type="ORF">BDA96_10G137800</name>
</gene>
<dbReference type="Proteomes" id="UP000807115">
    <property type="component" value="Chromosome 10"/>
</dbReference>
<evidence type="ECO:0000313" key="2">
    <source>
        <dbReference type="Proteomes" id="UP000807115"/>
    </source>
</evidence>
<name>A0A921Q1U4_SORBI</name>
<accession>A0A921Q1U4</accession>
<dbReference type="AlphaFoldDB" id="A0A921Q1U4"/>
<evidence type="ECO:0000313" key="1">
    <source>
        <dbReference type="EMBL" id="KAG0513839.1"/>
    </source>
</evidence>
<reference evidence="1" key="2">
    <citation type="submission" date="2020-10" db="EMBL/GenBank/DDBJ databases">
        <authorList>
            <person name="Cooper E.A."/>
            <person name="Brenton Z.W."/>
            <person name="Flinn B.S."/>
            <person name="Jenkins J."/>
            <person name="Shu S."/>
            <person name="Flowers D."/>
            <person name="Luo F."/>
            <person name="Wang Y."/>
            <person name="Xia P."/>
            <person name="Barry K."/>
            <person name="Daum C."/>
            <person name="Lipzen A."/>
            <person name="Yoshinaga Y."/>
            <person name="Schmutz J."/>
            <person name="Saski C."/>
            <person name="Vermerris W."/>
            <person name="Kresovich S."/>
        </authorList>
    </citation>
    <scope>NUCLEOTIDE SEQUENCE</scope>
</reference>
<dbReference type="EMBL" id="CM027689">
    <property type="protein sequence ID" value="KAG0513839.1"/>
    <property type="molecule type" value="Genomic_DNA"/>
</dbReference>
<protein>
    <recommendedName>
        <fullName evidence="3">Reverse transcriptase zinc-binding domain-containing protein</fullName>
    </recommendedName>
</protein>
<sequence>MVSELITESGGWNAELIKQVFVDVDATAILCTPIRGAGVDSWAWELEKHGLYTMRSAYRHLYNDRWCQGGDDRASASEDSTWSRVWRHIERVPNCDVCGVAEESIRHVLMECTVAKCFWRQVKELIGIKLLDLHTLTWASDLVDPRCCQEKSAATILCGMWSLWMMRNKFRHGETSPPMRKKVEWARDGYSWKLWPINP</sequence>